<evidence type="ECO:0000313" key="2">
    <source>
        <dbReference type="EMBL" id="BBH18317.1"/>
    </source>
</evidence>
<dbReference type="OrthoDB" id="5244024at2"/>
<dbReference type="KEGG" id="nbe:Back2_26040"/>
<evidence type="ECO:0000256" key="1">
    <source>
        <dbReference type="SAM" id="Phobius"/>
    </source>
</evidence>
<dbReference type="RefSeq" id="WP_125569635.1">
    <property type="nucleotide sequence ID" value="NZ_AP019307.1"/>
</dbReference>
<keyword evidence="1" id="KW-0812">Transmembrane</keyword>
<reference evidence="2 3" key="1">
    <citation type="submission" date="2018-11" db="EMBL/GenBank/DDBJ databases">
        <title>Complete genome sequence of Nocardioides baekrokdamisoli strain KCTC 39748.</title>
        <authorList>
            <person name="Kang S.W."/>
            <person name="Lee K.C."/>
            <person name="Kim K.K."/>
            <person name="Kim J.S."/>
            <person name="Kim D.S."/>
            <person name="Ko S.H."/>
            <person name="Yang S.H."/>
            <person name="Shin Y.K."/>
            <person name="Lee J.S."/>
        </authorList>
    </citation>
    <scope>NUCLEOTIDE SEQUENCE [LARGE SCALE GENOMIC DNA]</scope>
    <source>
        <strain evidence="2 3">KCTC 39748</strain>
    </source>
</reference>
<dbReference type="EMBL" id="AP019307">
    <property type="protein sequence ID" value="BBH18317.1"/>
    <property type="molecule type" value="Genomic_DNA"/>
</dbReference>
<keyword evidence="3" id="KW-1185">Reference proteome</keyword>
<keyword evidence="1" id="KW-1133">Transmembrane helix</keyword>
<proteinExistence type="predicted"/>
<sequence>MPLSNEELRQLELMERALTEDDPIFAAALGGTRERRRYERDAILGVVAFVLGLVAMVAASTLQLTVLGVLGFVLMVFSGSAVASALRVRSLLR</sequence>
<feature type="transmembrane region" description="Helical" evidence="1">
    <location>
        <begin position="66"/>
        <end position="86"/>
    </location>
</feature>
<feature type="transmembrane region" description="Helical" evidence="1">
    <location>
        <begin position="42"/>
        <end position="60"/>
    </location>
</feature>
<evidence type="ECO:0000313" key="3">
    <source>
        <dbReference type="Proteomes" id="UP000271573"/>
    </source>
</evidence>
<dbReference type="InterPro" id="IPR021401">
    <property type="entry name" value="DUF3040"/>
</dbReference>
<organism evidence="2 3">
    <name type="scientific">Nocardioides baekrokdamisoli</name>
    <dbReference type="NCBI Taxonomy" id="1804624"/>
    <lineage>
        <taxon>Bacteria</taxon>
        <taxon>Bacillati</taxon>
        <taxon>Actinomycetota</taxon>
        <taxon>Actinomycetes</taxon>
        <taxon>Propionibacteriales</taxon>
        <taxon>Nocardioidaceae</taxon>
        <taxon>Nocardioides</taxon>
    </lineage>
</organism>
<evidence type="ECO:0008006" key="4">
    <source>
        <dbReference type="Google" id="ProtNLM"/>
    </source>
</evidence>
<dbReference type="Pfam" id="PF11239">
    <property type="entry name" value="DUF3040"/>
    <property type="match status" value="1"/>
</dbReference>
<name>A0A3G9IH20_9ACTN</name>
<dbReference type="Proteomes" id="UP000271573">
    <property type="component" value="Chromosome"/>
</dbReference>
<protein>
    <recommendedName>
        <fullName evidence="4">DUF3040 domain-containing protein</fullName>
    </recommendedName>
</protein>
<accession>A0A3G9IH20</accession>
<keyword evidence="1" id="KW-0472">Membrane</keyword>
<gene>
    <name evidence="2" type="ORF">Back2_26040</name>
</gene>
<dbReference type="AlphaFoldDB" id="A0A3G9IH20"/>